<dbReference type="OrthoDB" id="412981at2759"/>
<name>A0A4C1VUB0_EUMVA</name>
<keyword evidence="2" id="KW-0812">Transmembrane</keyword>
<feature type="region of interest" description="Disordered" evidence="1">
    <location>
        <begin position="73"/>
        <end position="92"/>
    </location>
</feature>
<evidence type="ECO:0000256" key="2">
    <source>
        <dbReference type="SAM" id="Phobius"/>
    </source>
</evidence>
<gene>
    <name evidence="4" type="primary">pol</name>
    <name evidence="4" type="ORF">EVAR_16399_1</name>
</gene>
<keyword evidence="5" id="KW-1185">Reference proteome</keyword>
<keyword evidence="4" id="KW-0695">RNA-directed DNA polymerase</keyword>
<sequence length="354" mass="38775">MTLLVSCPRDYDVALWRSSSLFMSSIFFVAHFRANKRANRISRFVVTKGLSTLGIGTPTGREKRGACRGVLPRHCGTPPGKPLTSEDVKEGPSGGISMAERYGFASHRIPGGSGATATGGLLRIPGGKGQSVPLPERKASRPDGIPTVAAIKQLPRRAMVTMIRLFNGILRTGHFPGSWKTCCVIAIPKVGNDPRLVSNQRPITLLSHIAKLFERIMLRRLYRHLTPRQELFGFRSGHSTTLQLARVLSYMAAEHNRANIQIPPALVRTVASFLAGRSFFVSIEDAILDQRLIHTGVPQVSYLSPCLYAAFTDDISTLVGQLQDWEQDVVLALYANDSVYVASSRRADLTVAKL</sequence>
<accession>A0A4C1VUB0</accession>
<dbReference type="PROSITE" id="PS50878">
    <property type="entry name" value="RT_POL"/>
    <property type="match status" value="1"/>
</dbReference>
<keyword evidence="2" id="KW-0472">Membrane</keyword>
<keyword evidence="4" id="KW-0548">Nucleotidyltransferase</keyword>
<dbReference type="AlphaFoldDB" id="A0A4C1VUB0"/>
<evidence type="ECO:0000313" key="5">
    <source>
        <dbReference type="Proteomes" id="UP000299102"/>
    </source>
</evidence>
<proteinExistence type="predicted"/>
<organism evidence="4 5">
    <name type="scientific">Eumeta variegata</name>
    <name type="common">Bagworm moth</name>
    <name type="synonym">Eumeta japonica</name>
    <dbReference type="NCBI Taxonomy" id="151549"/>
    <lineage>
        <taxon>Eukaryota</taxon>
        <taxon>Metazoa</taxon>
        <taxon>Ecdysozoa</taxon>
        <taxon>Arthropoda</taxon>
        <taxon>Hexapoda</taxon>
        <taxon>Insecta</taxon>
        <taxon>Pterygota</taxon>
        <taxon>Neoptera</taxon>
        <taxon>Endopterygota</taxon>
        <taxon>Lepidoptera</taxon>
        <taxon>Glossata</taxon>
        <taxon>Ditrysia</taxon>
        <taxon>Tineoidea</taxon>
        <taxon>Psychidae</taxon>
        <taxon>Oiketicinae</taxon>
        <taxon>Eumeta</taxon>
    </lineage>
</organism>
<feature type="transmembrane region" description="Helical" evidence="2">
    <location>
        <begin position="14"/>
        <end position="34"/>
    </location>
</feature>
<feature type="domain" description="Reverse transcriptase" evidence="3">
    <location>
        <begin position="168"/>
        <end position="354"/>
    </location>
</feature>
<dbReference type="EMBL" id="BGZK01000415">
    <property type="protein sequence ID" value="GBP42303.1"/>
    <property type="molecule type" value="Genomic_DNA"/>
</dbReference>
<dbReference type="Pfam" id="PF00078">
    <property type="entry name" value="RVT_1"/>
    <property type="match status" value="1"/>
</dbReference>
<dbReference type="SUPFAM" id="SSF56672">
    <property type="entry name" value="DNA/RNA polymerases"/>
    <property type="match status" value="1"/>
</dbReference>
<dbReference type="STRING" id="151549.A0A4C1VUB0"/>
<keyword evidence="2" id="KW-1133">Transmembrane helix</keyword>
<keyword evidence="4" id="KW-0808">Transferase</keyword>
<comment type="caution">
    <text evidence="4">The sequence shown here is derived from an EMBL/GenBank/DDBJ whole genome shotgun (WGS) entry which is preliminary data.</text>
</comment>
<dbReference type="Proteomes" id="UP000299102">
    <property type="component" value="Unassembled WGS sequence"/>
</dbReference>
<dbReference type="PANTHER" id="PTHR19446">
    <property type="entry name" value="REVERSE TRANSCRIPTASES"/>
    <property type="match status" value="1"/>
</dbReference>
<reference evidence="4 5" key="1">
    <citation type="journal article" date="2019" name="Commun. Biol.">
        <title>The bagworm genome reveals a unique fibroin gene that provides high tensile strength.</title>
        <authorList>
            <person name="Kono N."/>
            <person name="Nakamura H."/>
            <person name="Ohtoshi R."/>
            <person name="Tomita M."/>
            <person name="Numata K."/>
            <person name="Arakawa K."/>
        </authorList>
    </citation>
    <scope>NUCLEOTIDE SEQUENCE [LARGE SCALE GENOMIC DNA]</scope>
</reference>
<dbReference type="InterPro" id="IPR000477">
    <property type="entry name" value="RT_dom"/>
</dbReference>
<dbReference type="InterPro" id="IPR043502">
    <property type="entry name" value="DNA/RNA_pol_sf"/>
</dbReference>
<evidence type="ECO:0000259" key="3">
    <source>
        <dbReference type="PROSITE" id="PS50878"/>
    </source>
</evidence>
<dbReference type="GO" id="GO:0003964">
    <property type="term" value="F:RNA-directed DNA polymerase activity"/>
    <property type="evidence" value="ECO:0007669"/>
    <property type="project" value="UniProtKB-KW"/>
</dbReference>
<evidence type="ECO:0000256" key="1">
    <source>
        <dbReference type="SAM" id="MobiDB-lite"/>
    </source>
</evidence>
<evidence type="ECO:0000313" key="4">
    <source>
        <dbReference type="EMBL" id="GBP42303.1"/>
    </source>
</evidence>
<protein>
    <submittedName>
        <fullName evidence="4">RNA-directed DNA polymerase from mobile element jockey</fullName>
    </submittedName>
</protein>